<organism evidence="1 2">
    <name type="scientific">Trichonephila clavata</name>
    <name type="common">Joro spider</name>
    <name type="synonym">Nephila clavata</name>
    <dbReference type="NCBI Taxonomy" id="2740835"/>
    <lineage>
        <taxon>Eukaryota</taxon>
        <taxon>Metazoa</taxon>
        <taxon>Ecdysozoa</taxon>
        <taxon>Arthropoda</taxon>
        <taxon>Chelicerata</taxon>
        <taxon>Arachnida</taxon>
        <taxon>Araneae</taxon>
        <taxon>Araneomorphae</taxon>
        <taxon>Entelegynae</taxon>
        <taxon>Araneoidea</taxon>
        <taxon>Nephilidae</taxon>
        <taxon>Trichonephila</taxon>
    </lineage>
</organism>
<dbReference type="AlphaFoldDB" id="A0A8X6HX69"/>
<evidence type="ECO:0000313" key="1">
    <source>
        <dbReference type="EMBL" id="GFR30200.1"/>
    </source>
</evidence>
<reference evidence="1" key="1">
    <citation type="submission" date="2020-07" db="EMBL/GenBank/DDBJ databases">
        <title>Multicomponent nature underlies the extraordinary mechanical properties of spider dragline silk.</title>
        <authorList>
            <person name="Kono N."/>
            <person name="Nakamura H."/>
            <person name="Mori M."/>
            <person name="Yoshida Y."/>
            <person name="Ohtoshi R."/>
            <person name="Malay A.D."/>
            <person name="Moran D.A.P."/>
            <person name="Tomita M."/>
            <person name="Numata K."/>
            <person name="Arakawa K."/>
        </authorList>
    </citation>
    <scope>NUCLEOTIDE SEQUENCE</scope>
</reference>
<protein>
    <submittedName>
        <fullName evidence="1">Uncharacterized protein</fullName>
    </submittedName>
</protein>
<dbReference type="EMBL" id="BMAO01009333">
    <property type="protein sequence ID" value="GFR30200.1"/>
    <property type="molecule type" value="Genomic_DNA"/>
</dbReference>
<proteinExistence type="predicted"/>
<gene>
    <name evidence="1" type="ORF">TNCT_460841</name>
</gene>
<keyword evidence="2" id="KW-1185">Reference proteome</keyword>
<sequence length="94" mass="10890">MVLRCVNVSLIKARGNRSQYQMRSQLRPTALLWVMICFLHLSSFRENFVVASRITPALILRNSPWRGIITKEFGDIIAPPPLVWILTLRNELKN</sequence>
<name>A0A8X6HX69_TRICU</name>
<evidence type="ECO:0000313" key="2">
    <source>
        <dbReference type="Proteomes" id="UP000887116"/>
    </source>
</evidence>
<comment type="caution">
    <text evidence="1">The sequence shown here is derived from an EMBL/GenBank/DDBJ whole genome shotgun (WGS) entry which is preliminary data.</text>
</comment>
<dbReference type="Proteomes" id="UP000887116">
    <property type="component" value="Unassembled WGS sequence"/>
</dbReference>
<accession>A0A8X6HX69</accession>